<evidence type="ECO:0000259" key="3">
    <source>
        <dbReference type="Pfam" id="PF18962"/>
    </source>
</evidence>
<feature type="chain" id="PRO_5024444841" evidence="2">
    <location>
        <begin position="28"/>
        <end position="1193"/>
    </location>
</feature>
<evidence type="ECO:0000313" key="4">
    <source>
        <dbReference type="EMBL" id="TMM32040.1"/>
    </source>
</evidence>
<reference evidence="4 5" key="1">
    <citation type="submission" date="2019-05" db="EMBL/GenBank/DDBJ databases">
        <title>Polaribacter aestuariivivens sp. nov., isolated from a tidal flat.</title>
        <authorList>
            <person name="Yoon J.-H."/>
        </authorList>
    </citation>
    <scope>NUCLEOTIDE SEQUENCE [LARGE SCALE GENOMIC DNA]</scope>
    <source>
        <strain evidence="4 5">DBTF-3</strain>
    </source>
</reference>
<proteinExistence type="predicted"/>
<feature type="signal peptide" evidence="2">
    <location>
        <begin position="1"/>
        <end position="27"/>
    </location>
</feature>
<dbReference type="NCBIfam" id="TIGR04183">
    <property type="entry name" value="Por_Secre_tail"/>
    <property type="match status" value="1"/>
</dbReference>
<name>A0A5S3N9T8_9FLAO</name>
<dbReference type="InterPro" id="IPR026444">
    <property type="entry name" value="Secre_tail"/>
</dbReference>
<gene>
    <name evidence="4" type="ORF">FDT66_00820</name>
</gene>
<dbReference type="Pfam" id="PF18962">
    <property type="entry name" value="Por_Secre_tail"/>
    <property type="match status" value="1"/>
</dbReference>
<keyword evidence="1 2" id="KW-0732">Signal</keyword>
<dbReference type="EMBL" id="VANR01000001">
    <property type="protein sequence ID" value="TMM32040.1"/>
    <property type="molecule type" value="Genomic_DNA"/>
</dbReference>
<sequence length="1193" mass="129073">MTKKITPNFLRHVLVLIIFSKSLTFFSQNVDVTITVDWNQWSTENKIELFSPSNVKLLTIQHPDGYIAGTSGATYDATLPNPALNLEVNDNVPANSGYYFILYDRYGDGWNGGGNMSVTIDGVANAFTFDGNFSTSATDSEITQTEYFAVNKAVVLDDASFSYANSSYSISDADPIPTITGETGGSFSGTTGLVINTTTGQIDVSESTIGNHTITYTTTAPDQNSAQQNVNITFATSQYFNSSKKYIEYIPGTMPVIISAPHGGVLNSGKTFGGVFYPDSDSSMSDRNCGTSEQDDNTDVLIREIQKRCYEQFGVYPYIIINNLHRSKLDPNRNKSVATCGNSNADPYFDAYHGFIDQASADVNNKFGKGLYIDLHGQSHTIPRVEIGYNLASNSYDENLNNTSTNASELASVTIKNLIENNLQNLTFEDLIRGSQSFGGLLQTTGGSEYAAFGYAGCSRSEGYRAVPSHISSGTSQGSCDDTNPGSNAYFAGDYYSNIRHGSGNTATANTVVEGGGTVNGGGGTIDGIMTEVNRRVRDLGNTLTEYDGRQDTRSGSAGTIPPFSRDYGKVIEKYIDLHYNDFSNFSYAENTHSIYGVDVTPTITGISGGSFASTTGLSINTTTGAIDVSASTPGTYTISYTAPNVGNYYKKDFQITINTDEVTNEFTANSGNWSVTSNWSLNREPIATDNVLIPTGKTAHLDGNQKTINNLTVVGNFIIDADKSLTVSGNISNTGTFTINSGGSVIVNGTSTGNLIYKRNLDANKWYLIGAPLSNQSVANFALAHPNITRGSGTGNDRNIALAEFDNTKSSQKWSYYKVGQVNGIDGDDTTDEMSSGLGYTTRLTTAGDVSFTGTLQTENVAKAVSQGANSFNLISNPYPSYINSATFLTENTGTGKSLKTQTLWVWDQSLNGGAGDYDTRITIQNFKIAPGQAFFVEVDDNIDVNFSESSQSHQNTDTFLKENRPEIKLNITDGTNSKFTEIYYIDGATTGFDDGYDGEIFNGIASSFQIFSGLVSNESNKKLSIQSIPNSNHEAMIIPIGMNAKSGSEVVFSVESKNIPNGLNIYLEDKEKNTFTKLSESSKNYKVILNEDFNGFGNFYLHTKSNVLSTDSENLKTATIFNNDNNELVISGVIANENQIQLFNILGKEVFTTTFSSNGNSKVQLPKLPSGVYFSKLKNNTTEITKKIIIK</sequence>
<dbReference type="RefSeq" id="WP_138534253.1">
    <property type="nucleotide sequence ID" value="NZ_VANR01000001.1"/>
</dbReference>
<evidence type="ECO:0000256" key="2">
    <source>
        <dbReference type="SAM" id="SignalP"/>
    </source>
</evidence>
<comment type="caution">
    <text evidence="4">The sequence shown here is derived from an EMBL/GenBank/DDBJ whole genome shotgun (WGS) entry which is preliminary data.</text>
</comment>
<dbReference type="SUPFAM" id="SSF53187">
    <property type="entry name" value="Zn-dependent exopeptidases"/>
    <property type="match status" value="1"/>
</dbReference>
<organism evidence="4 5">
    <name type="scientific">Polaribacter aestuariivivens</name>
    <dbReference type="NCBI Taxonomy" id="2304626"/>
    <lineage>
        <taxon>Bacteria</taxon>
        <taxon>Pseudomonadati</taxon>
        <taxon>Bacteroidota</taxon>
        <taxon>Flavobacteriia</taxon>
        <taxon>Flavobacteriales</taxon>
        <taxon>Flavobacteriaceae</taxon>
    </lineage>
</organism>
<feature type="domain" description="Secretion system C-terminal sorting" evidence="3">
    <location>
        <begin position="1136"/>
        <end position="1192"/>
    </location>
</feature>
<accession>A0A5S3N9T8</accession>
<dbReference type="OrthoDB" id="1404271at2"/>
<dbReference type="AlphaFoldDB" id="A0A5S3N9T8"/>
<protein>
    <submittedName>
        <fullName evidence="4">T9SS type A sorting domain-containing protein</fullName>
    </submittedName>
</protein>
<keyword evidence="5" id="KW-1185">Reference proteome</keyword>
<evidence type="ECO:0000313" key="5">
    <source>
        <dbReference type="Proteomes" id="UP000307140"/>
    </source>
</evidence>
<dbReference type="Gene3D" id="3.40.630.40">
    <property type="entry name" value="Zn-dependent exopeptidases"/>
    <property type="match status" value="1"/>
</dbReference>
<evidence type="ECO:0000256" key="1">
    <source>
        <dbReference type="ARBA" id="ARBA00022729"/>
    </source>
</evidence>
<dbReference type="Proteomes" id="UP000307140">
    <property type="component" value="Unassembled WGS sequence"/>
</dbReference>